<evidence type="ECO:0000313" key="2">
    <source>
        <dbReference type="Proteomes" id="UP001168098"/>
    </source>
</evidence>
<organism evidence="1 2">
    <name type="scientific">Vitis rotundifolia</name>
    <name type="common">Muscadine grape</name>
    <dbReference type="NCBI Taxonomy" id="103349"/>
    <lineage>
        <taxon>Eukaryota</taxon>
        <taxon>Viridiplantae</taxon>
        <taxon>Streptophyta</taxon>
        <taxon>Embryophyta</taxon>
        <taxon>Tracheophyta</taxon>
        <taxon>Spermatophyta</taxon>
        <taxon>Magnoliopsida</taxon>
        <taxon>eudicotyledons</taxon>
        <taxon>Gunneridae</taxon>
        <taxon>Pentapetalae</taxon>
        <taxon>rosids</taxon>
        <taxon>Vitales</taxon>
        <taxon>Vitaceae</taxon>
        <taxon>Viteae</taxon>
        <taxon>Vitis</taxon>
    </lineage>
</organism>
<protein>
    <submittedName>
        <fullName evidence="1">Uncharacterized protein</fullName>
    </submittedName>
</protein>
<dbReference type="PANTHER" id="PTHR34544:SF1">
    <property type="entry name" value="OS04G0438300 PROTEIN"/>
    <property type="match status" value="1"/>
</dbReference>
<dbReference type="EMBL" id="JARBHA010000018">
    <property type="protein sequence ID" value="KAJ9675175.1"/>
    <property type="molecule type" value="Genomic_DNA"/>
</dbReference>
<accession>A0AA39D9I4</accession>
<proteinExistence type="predicted"/>
<evidence type="ECO:0000313" key="1">
    <source>
        <dbReference type="EMBL" id="KAJ9675175.1"/>
    </source>
</evidence>
<dbReference type="PANTHER" id="PTHR34544">
    <property type="entry name" value="OSJNBA0006B20.18 PROTEIN"/>
    <property type="match status" value="1"/>
</dbReference>
<comment type="caution">
    <text evidence="1">The sequence shown here is derived from an EMBL/GenBank/DDBJ whole genome shotgun (WGS) entry which is preliminary data.</text>
</comment>
<dbReference type="AlphaFoldDB" id="A0AA39D9I4"/>
<name>A0AA39D9I4_VITRO</name>
<keyword evidence="2" id="KW-1185">Reference proteome</keyword>
<dbReference type="Proteomes" id="UP001168098">
    <property type="component" value="Unassembled WGS sequence"/>
</dbReference>
<reference evidence="1 2" key="1">
    <citation type="journal article" date="2023" name="BMC Biotechnol.">
        <title>Vitis rotundifolia cv Carlos genome sequencing.</title>
        <authorList>
            <person name="Huff M."/>
            <person name="Hulse-Kemp A."/>
            <person name="Scheffler B."/>
            <person name="Youngblood R."/>
            <person name="Simpson S."/>
            <person name="Babiker E."/>
            <person name="Staton M."/>
        </authorList>
    </citation>
    <scope>NUCLEOTIDE SEQUENCE [LARGE SCALE GENOMIC DNA]</scope>
    <source>
        <tissue evidence="1">Leaf</tissue>
    </source>
</reference>
<gene>
    <name evidence="1" type="ORF">PVL29_024215</name>
</gene>
<sequence length="156" mass="17431">MDDDDDYDDTDWEDEYLADDAEVYVGDGGEGGGISLAGTWWDKEALLMAEEVSMSFEGDLKIYAFKTLVNSTIQVRIEKLSNKSGSPSMTDIEAFSSIYRSKLDEAEIAGSVPENLSLEVCLCFQLLFTCSFFFLFYNRGCRGLSLPPLSDRHLIT</sequence>